<dbReference type="GO" id="GO:0005840">
    <property type="term" value="C:ribosome"/>
    <property type="evidence" value="ECO:0007669"/>
    <property type="project" value="UniProtKB-KW"/>
</dbReference>
<evidence type="ECO:0000256" key="2">
    <source>
        <dbReference type="ARBA" id="ARBA00022980"/>
    </source>
</evidence>
<keyword evidence="7" id="KW-1185">Reference proteome</keyword>
<organism evidence="6 7">
    <name type="scientific">Astrephomene gubernaculifera</name>
    <dbReference type="NCBI Taxonomy" id="47775"/>
    <lineage>
        <taxon>Eukaryota</taxon>
        <taxon>Viridiplantae</taxon>
        <taxon>Chlorophyta</taxon>
        <taxon>core chlorophytes</taxon>
        <taxon>Chlorophyceae</taxon>
        <taxon>CS clade</taxon>
        <taxon>Chlamydomonadales</taxon>
        <taxon>Astrephomenaceae</taxon>
        <taxon>Astrephomene</taxon>
    </lineage>
</organism>
<proteinExistence type="inferred from homology"/>
<dbReference type="AlphaFoldDB" id="A0AAD3DVF1"/>
<dbReference type="InterPro" id="IPR008932">
    <property type="entry name" value="Ribosomal_bL12_oligo"/>
</dbReference>
<dbReference type="InterPro" id="IPR014719">
    <property type="entry name" value="Ribosomal_bL12_C/ClpS-like"/>
</dbReference>
<protein>
    <recommendedName>
        <fullName evidence="8">50S ribosomal protein L12, chloroplastic</fullName>
    </recommendedName>
</protein>
<name>A0AAD3DVF1_9CHLO</name>
<dbReference type="Pfam" id="PF00542">
    <property type="entry name" value="Ribosomal_L12"/>
    <property type="match status" value="1"/>
</dbReference>
<evidence type="ECO:0000259" key="4">
    <source>
        <dbReference type="Pfam" id="PF00542"/>
    </source>
</evidence>
<dbReference type="GO" id="GO:0006412">
    <property type="term" value="P:translation"/>
    <property type="evidence" value="ECO:0007669"/>
    <property type="project" value="InterPro"/>
</dbReference>
<dbReference type="PANTHER" id="PTHR45987">
    <property type="entry name" value="39S RIBOSOMAL PROTEIN L12"/>
    <property type="match status" value="1"/>
</dbReference>
<feature type="non-terminal residue" evidence="6">
    <location>
        <position position="1"/>
    </location>
</feature>
<dbReference type="GO" id="GO:0003735">
    <property type="term" value="F:structural constituent of ribosome"/>
    <property type="evidence" value="ECO:0007669"/>
    <property type="project" value="InterPro"/>
</dbReference>
<feature type="domain" description="Large ribosomal subunit protein bL12 C-terminal" evidence="4">
    <location>
        <begin position="125"/>
        <end position="191"/>
    </location>
</feature>
<dbReference type="Proteomes" id="UP001054857">
    <property type="component" value="Unassembled WGS sequence"/>
</dbReference>
<evidence type="ECO:0000313" key="6">
    <source>
        <dbReference type="EMBL" id="GFR47382.1"/>
    </source>
</evidence>
<gene>
    <name evidence="6" type="ORF">Agub_g9095</name>
</gene>
<evidence type="ECO:0000256" key="3">
    <source>
        <dbReference type="ARBA" id="ARBA00023274"/>
    </source>
</evidence>
<accession>A0AAD3DVF1</accession>
<dbReference type="Gene3D" id="1.20.5.710">
    <property type="entry name" value="Single helix bin"/>
    <property type="match status" value="1"/>
</dbReference>
<dbReference type="InterPro" id="IPR000206">
    <property type="entry name" value="Ribosomal_bL12"/>
</dbReference>
<keyword evidence="2" id="KW-0689">Ribosomal protein</keyword>
<comment type="similarity">
    <text evidence="1">Belongs to the bacterial ribosomal protein bL12 family.</text>
</comment>
<dbReference type="CDD" id="cd00387">
    <property type="entry name" value="Ribosomal_L7_L12"/>
    <property type="match status" value="1"/>
</dbReference>
<feature type="domain" description="Large ribosomal subunit protein bL12 oligomerization" evidence="5">
    <location>
        <begin position="69"/>
        <end position="116"/>
    </location>
</feature>
<dbReference type="SUPFAM" id="SSF54736">
    <property type="entry name" value="ClpS-like"/>
    <property type="match status" value="1"/>
</dbReference>
<dbReference type="Gene3D" id="3.30.1390.10">
    <property type="match status" value="1"/>
</dbReference>
<evidence type="ECO:0008006" key="8">
    <source>
        <dbReference type="Google" id="ProtNLM"/>
    </source>
</evidence>
<evidence type="ECO:0000259" key="5">
    <source>
        <dbReference type="Pfam" id="PF16320"/>
    </source>
</evidence>
<dbReference type="PANTHER" id="PTHR45987:SF4">
    <property type="entry name" value="LARGE RIBOSOMAL SUBUNIT PROTEIN BL12M"/>
    <property type="match status" value="1"/>
</dbReference>
<sequence length="192" mass="20522">TPSDNFYLRLCLTDSNTLGFRSLLLHYPSEMALCMQTRSVAGVRARPSSVRSTPFRGSRMVVRATPAVSEIVDKLKTLTLLEASELVSEIEKTFGVDASAAAPMAMAMPVAAAAAAPVVEEKTAFDVVLEEIPADKKVGIYKVVRNIANIAVNQVKEFTATLPKVLKEGLSKEEAEAAKAQLTEAGAKAKVV</sequence>
<dbReference type="GO" id="GO:0003729">
    <property type="term" value="F:mRNA binding"/>
    <property type="evidence" value="ECO:0007669"/>
    <property type="project" value="TreeGrafter"/>
</dbReference>
<dbReference type="InterPro" id="IPR013823">
    <property type="entry name" value="Ribosomal_bL12_C"/>
</dbReference>
<evidence type="ECO:0000313" key="7">
    <source>
        <dbReference type="Proteomes" id="UP001054857"/>
    </source>
</evidence>
<dbReference type="SUPFAM" id="SSF48300">
    <property type="entry name" value="Ribosomal protein L7/12, oligomerisation (N-terminal) domain"/>
    <property type="match status" value="1"/>
</dbReference>
<dbReference type="HAMAP" id="MF_00368">
    <property type="entry name" value="Ribosomal_bL12"/>
    <property type="match status" value="1"/>
</dbReference>
<evidence type="ECO:0000256" key="1">
    <source>
        <dbReference type="ARBA" id="ARBA00007197"/>
    </source>
</evidence>
<dbReference type="Pfam" id="PF16320">
    <property type="entry name" value="Ribosomal_L12_N"/>
    <property type="match status" value="1"/>
</dbReference>
<dbReference type="GO" id="GO:0005737">
    <property type="term" value="C:cytoplasm"/>
    <property type="evidence" value="ECO:0007669"/>
    <property type="project" value="UniProtKB-ARBA"/>
</dbReference>
<dbReference type="EMBL" id="BMAR01000018">
    <property type="protein sequence ID" value="GFR47382.1"/>
    <property type="molecule type" value="Genomic_DNA"/>
</dbReference>
<reference evidence="6 7" key="1">
    <citation type="journal article" date="2021" name="Sci. Rep.">
        <title>Genome sequencing of the multicellular alga Astrephomene provides insights into convergent evolution of germ-soma differentiation.</title>
        <authorList>
            <person name="Yamashita S."/>
            <person name="Yamamoto K."/>
            <person name="Matsuzaki R."/>
            <person name="Suzuki S."/>
            <person name="Yamaguchi H."/>
            <person name="Hirooka S."/>
            <person name="Minakuchi Y."/>
            <person name="Miyagishima S."/>
            <person name="Kawachi M."/>
            <person name="Toyoda A."/>
            <person name="Nozaki H."/>
        </authorList>
    </citation>
    <scope>NUCLEOTIDE SEQUENCE [LARGE SCALE GENOMIC DNA]</scope>
    <source>
        <strain evidence="6 7">NIES-4017</strain>
    </source>
</reference>
<dbReference type="InterPro" id="IPR036235">
    <property type="entry name" value="Ribosomal_bL12_oligo_N_sf"/>
</dbReference>
<keyword evidence="3" id="KW-0687">Ribonucleoprotein</keyword>
<comment type="caution">
    <text evidence="6">The sequence shown here is derived from an EMBL/GenBank/DDBJ whole genome shotgun (WGS) entry which is preliminary data.</text>
</comment>
<dbReference type="GO" id="GO:1990904">
    <property type="term" value="C:ribonucleoprotein complex"/>
    <property type="evidence" value="ECO:0007669"/>
    <property type="project" value="UniProtKB-KW"/>
</dbReference>
<dbReference type="NCBIfam" id="TIGR00855">
    <property type="entry name" value="L12"/>
    <property type="match status" value="1"/>
</dbReference>